<accession>A0A1F6BFD8</accession>
<dbReference type="AlphaFoldDB" id="A0A1F6BFD8"/>
<comment type="caution">
    <text evidence="1">The sequence shown here is derived from an EMBL/GenBank/DDBJ whole genome shotgun (WGS) entry which is preliminary data.</text>
</comment>
<sequence length="504" mass="51344">MHTLTKNFIITRGVLFILFFLAGNIFSKPVYATDCSLPSITASTTLDSCTATIATVTGADHNGGDDGQGGILNDATITLAGSTAITINNGGTLVAKSITFPVGTTASISLQSTSATILPNDTTPIYVTDTDSDGYTTSFSTMTTTSGTGKRRLFNMTSTSQIDCLDSVAVADAGYVYTSATCYPDVDSDTFGSTVEETCIGKTDHSAVTCATATHAYAAGAGVTAGPFVTNNTDCLDSVAVARAGYVYTSATCYVDADNDNYGSNTSKTCIGNVAHSAVTCATATYAYAAGVGVNATAANFDADNYDCDDNDNTMYPGRPCNAGVDCTACHATARTCTAAVAAGDNGLPACKRCNGVSTSPVNYSNDSQDDTGYTCVATCKKCYNGSCINQTNTQDLFGDCAGTTAVNVRLNEVATVTCNALCASNSHQDANCSGTSAACGSVAESCVDVGTDDPGTNNVGAISQGGICAGTAVTCSTVPAGGNIICLTHITPWTNCRCTYDSR</sequence>
<proteinExistence type="predicted"/>
<reference evidence="1 2" key="1">
    <citation type="journal article" date="2016" name="Nat. Commun.">
        <title>Thousands of microbial genomes shed light on interconnected biogeochemical processes in an aquifer system.</title>
        <authorList>
            <person name="Anantharaman K."/>
            <person name="Brown C.T."/>
            <person name="Hug L.A."/>
            <person name="Sharon I."/>
            <person name="Castelle C.J."/>
            <person name="Probst A.J."/>
            <person name="Thomas B.C."/>
            <person name="Singh A."/>
            <person name="Wilkins M.J."/>
            <person name="Karaoz U."/>
            <person name="Brodie E.L."/>
            <person name="Williams K.H."/>
            <person name="Hubbard S.S."/>
            <person name="Banfield J.F."/>
        </authorList>
    </citation>
    <scope>NUCLEOTIDE SEQUENCE [LARGE SCALE GENOMIC DNA]</scope>
</reference>
<name>A0A1F6BFD8_9BACT</name>
<protein>
    <submittedName>
        <fullName evidence="1">Uncharacterized protein</fullName>
    </submittedName>
</protein>
<gene>
    <name evidence="1" type="ORF">A2363_04490</name>
</gene>
<dbReference type="EMBL" id="MFKE01000010">
    <property type="protein sequence ID" value="OGG35659.1"/>
    <property type="molecule type" value="Genomic_DNA"/>
</dbReference>
<dbReference type="Proteomes" id="UP000176186">
    <property type="component" value="Unassembled WGS sequence"/>
</dbReference>
<evidence type="ECO:0000313" key="2">
    <source>
        <dbReference type="Proteomes" id="UP000176186"/>
    </source>
</evidence>
<organism evidence="1 2">
    <name type="scientific">Candidatus Gottesmanbacteria bacterium RIFOXYB1_FULL_47_11</name>
    <dbReference type="NCBI Taxonomy" id="1798401"/>
    <lineage>
        <taxon>Bacteria</taxon>
        <taxon>Candidatus Gottesmaniibacteriota</taxon>
    </lineage>
</organism>
<dbReference type="STRING" id="1798401.A2363_04490"/>
<evidence type="ECO:0000313" key="1">
    <source>
        <dbReference type="EMBL" id="OGG35659.1"/>
    </source>
</evidence>